<dbReference type="EMBL" id="UGSO01000001">
    <property type="protein sequence ID" value="SUB17132.1"/>
    <property type="molecule type" value="Genomic_DNA"/>
</dbReference>
<dbReference type="SUPFAM" id="SSF53720">
    <property type="entry name" value="ALDH-like"/>
    <property type="match status" value="1"/>
</dbReference>
<dbReference type="InterPro" id="IPR016161">
    <property type="entry name" value="Ald_DH/histidinol_DH"/>
</dbReference>
<evidence type="ECO:0000313" key="4">
    <source>
        <dbReference type="EMBL" id="SUB17132.1"/>
    </source>
</evidence>
<proteinExistence type="inferred from homology"/>
<dbReference type="EC" id="1.2.1.71" evidence="4"/>
<dbReference type="PANTHER" id="PTHR42804">
    <property type="entry name" value="ALDEHYDE DEHYDROGENASE"/>
    <property type="match status" value="1"/>
</dbReference>
<gene>
    <name evidence="4" type="primary">astD_1</name>
    <name evidence="4" type="ORF">NCTC9381_03054</name>
</gene>
<dbReference type="InterPro" id="IPR015590">
    <property type="entry name" value="Aldehyde_DH_dom"/>
</dbReference>
<dbReference type="InterPro" id="IPR016162">
    <property type="entry name" value="Ald_DH_N"/>
</dbReference>
<dbReference type="GO" id="GO:0043824">
    <property type="term" value="F:succinylglutamate-semialdehyde dehydrogenase activity"/>
    <property type="evidence" value="ECO:0007669"/>
    <property type="project" value="UniProtKB-EC"/>
</dbReference>
<dbReference type="AlphaFoldDB" id="A0A379AHY0"/>
<reference evidence="4 5" key="1">
    <citation type="submission" date="2018-06" db="EMBL/GenBank/DDBJ databases">
        <authorList>
            <consortium name="Pathogen Informatics"/>
            <person name="Doyle S."/>
        </authorList>
    </citation>
    <scope>NUCLEOTIDE SEQUENCE [LARGE SCALE GENOMIC DNA]</scope>
    <source>
        <strain evidence="4 5">NCTC9381</strain>
    </source>
</reference>
<dbReference type="PANTHER" id="PTHR42804:SF1">
    <property type="entry name" value="ALDEHYDE DEHYDROGENASE-RELATED"/>
    <property type="match status" value="1"/>
</dbReference>
<evidence type="ECO:0000313" key="5">
    <source>
        <dbReference type="Proteomes" id="UP000254640"/>
    </source>
</evidence>
<evidence type="ECO:0000256" key="2">
    <source>
        <dbReference type="ARBA" id="ARBA00023002"/>
    </source>
</evidence>
<dbReference type="InterPro" id="IPR016163">
    <property type="entry name" value="Ald_DH_C"/>
</dbReference>
<feature type="domain" description="Aldehyde dehydrogenase" evidence="3">
    <location>
        <begin position="11"/>
        <end position="105"/>
    </location>
</feature>
<accession>A0A379AHY0</accession>
<dbReference type="Proteomes" id="UP000254640">
    <property type="component" value="Unassembled WGS sequence"/>
</dbReference>
<protein>
    <submittedName>
        <fullName evidence="4">N-succinylglutamate 5-semialdehyde dehydrogenase</fullName>
        <ecNumber evidence="4">1.2.1.71</ecNumber>
    </submittedName>
</protein>
<dbReference type="STRING" id="549.BEE12_15245"/>
<dbReference type="Gene3D" id="3.40.309.10">
    <property type="entry name" value="Aldehyde Dehydrogenase, Chain A, domain 2"/>
    <property type="match status" value="1"/>
</dbReference>
<sequence>MPSLTPGIIDLTGVQGIPDEEVFGPLLGVVRYETFEEAIALANQTRYGLSCGLISPSRQQFDQLLLEARAGIVNWNKPLTGAASTAPFGGIGASGNHRASAWYAADYCAWPMASLETPDLTLPATLSPGLDFSTQETTS</sequence>
<keyword evidence="2 4" id="KW-0560">Oxidoreductase</keyword>
<keyword evidence="5" id="KW-1185">Reference proteome</keyword>
<dbReference type="Gene3D" id="3.40.605.10">
    <property type="entry name" value="Aldehyde Dehydrogenase, Chain A, domain 1"/>
    <property type="match status" value="1"/>
</dbReference>
<organism evidence="4 5">
    <name type="scientific">Enterobacter agglomerans</name>
    <name type="common">Erwinia herbicola</name>
    <name type="synonym">Pantoea agglomerans</name>
    <dbReference type="NCBI Taxonomy" id="549"/>
    <lineage>
        <taxon>Bacteria</taxon>
        <taxon>Pseudomonadati</taxon>
        <taxon>Pseudomonadota</taxon>
        <taxon>Gammaproteobacteria</taxon>
        <taxon>Enterobacterales</taxon>
        <taxon>Erwiniaceae</taxon>
        <taxon>Pantoea</taxon>
        <taxon>Pantoea agglomerans group</taxon>
    </lineage>
</organism>
<evidence type="ECO:0000259" key="3">
    <source>
        <dbReference type="Pfam" id="PF00171"/>
    </source>
</evidence>
<evidence type="ECO:0000256" key="1">
    <source>
        <dbReference type="ARBA" id="ARBA00009986"/>
    </source>
</evidence>
<dbReference type="Pfam" id="PF00171">
    <property type="entry name" value="Aldedh"/>
    <property type="match status" value="1"/>
</dbReference>
<comment type="similarity">
    <text evidence="1">Belongs to the aldehyde dehydrogenase family.</text>
</comment>
<name>A0A379AHY0_ENTAG</name>